<keyword evidence="1" id="KW-0732">Signal</keyword>
<evidence type="ECO:0000313" key="3">
    <source>
        <dbReference type="Proteomes" id="UP000002297"/>
    </source>
</evidence>
<organism evidence="2 3">
    <name type="scientific">Croceibacter atlanticus (strain ATCC BAA-628 / JCM 21780 / CIP 108009 / IAM 15332 / KCTC 12090 / HTCC2559)</name>
    <dbReference type="NCBI Taxonomy" id="216432"/>
    <lineage>
        <taxon>Bacteria</taxon>
        <taxon>Pseudomonadati</taxon>
        <taxon>Bacteroidota</taxon>
        <taxon>Flavobacteriia</taxon>
        <taxon>Flavobacteriales</taxon>
        <taxon>Flavobacteriaceae</taxon>
        <taxon>Croceibacter</taxon>
    </lineage>
</organism>
<name>A3U5S6_CROAH</name>
<dbReference type="AlphaFoldDB" id="A3U5S6"/>
<evidence type="ECO:0008006" key="4">
    <source>
        <dbReference type="Google" id="ProtNLM"/>
    </source>
</evidence>
<keyword evidence="3" id="KW-1185">Reference proteome</keyword>
<sequence>MKIKDILLGLALLLVSLQTTNAQLGFSQEIGVAVGPVAFFSDFGQRYDIQTNTHNSGLGIGLLHYINFAYRADCNCYTRDKYFNDHFKLRTEADYHATNLDFFGDDAESNTFQGAKLRAQHGKAKVFEIGSSIEYWPLSIRSFQANGYRLAPFISAGVHYVYYTPEVYSDLGPLGSPSTTFNSFLPDPTVGREASIVPEDGSTYAIVGGLGARYKLGPLSDLIFEGRWHYYGSDWVEGFSPQQPGNPDNKANDWIFWIRFGYIYYLE</sequence>
<evidence type="ECO:0000313" key="2">
    <source>
        <dbReference type="EMBL" id="EAP87593.1"/>
    </source>
</evidence>
<dbReference type="KEGG" id="cat:CA2559_02520"/>
<gene>
    <name evidence="2" type="ordered locus">CA2559_02520</name>
</gene>
<dbReference type="Gene3D" id="2.40.160.20">
    <property type="match status" value="1"/>
</dbReference>
<dbReference type="OrthoDB" id="1142271at2"/>
<dbReference type="NCBIfam" id="NF047659">
    <property type="entry name" value="THC0290_0291_fam"/>
    <property type="match status" value="1"/>
</dbReference>
<proteinExistence type="predicted"/>
<dbReference type="HOGENOM" id="CLU_1040984_0_0_10"/>
<dbReference type="RefSeq" id="WP_013186271.1">
    <property type="nucleotide sequence ID" value="NC_014230.1"/>
</dbReference>
<reference evidence="2 3" key="1">
    <citation type="journal article" date="2010" name="J. Bacteriol.">
        <title>The complete genome sequence of Croceibacter atlanticus HTCC2559T.</title>
        <authorList>
            <person name="Oh H.M."/>
            <person name="Kang I."/>
            <person name="Ferriera S."/>
            <person name="Giovannoni S.J."/>
            <person name="Cho J.C."/>
        </authorList>
    </citation>
    <scope>NUCLEOTIDE SEQUENCE [LARGE SCALE GENOMIC DNA]</scope>
    <source>
        <strain evidence="3">ATCC BAA-628 / HTCC2559 / KCTC 12090</strain>
    </source>
</reference>
<dbReference type="eggNOG" id="COG3047">
    <property type="taxonomic scope" value="Bacteria"/>
</dbReference>
<accession>A3U5S6</accession>
<dbReference type="Proteomes" id="UP000002297">
    <property type="component" value="Chromosome"/>
</dbReference>
<feature type="signal peptide" evidence="1">
    <location>
        <begin position="1"/>
        <end position="22"/>
    </location>
</feature>
<protein>
    <recommendedName>
        <fullName evidence="4">Glutamate dehydrogenase</fullName>
    </recommendedName>
</protein>
<dbReference type="GeneID" id="89452298"/>
<evidence type="ECO:0000256" key="1">
    <source>
        <dbReference type="SAM" id="SignalP"/>
    </source>
</evidence>
<dbReference type="EMBL" id="CP002046">
    <property type="protein sequence ID" value="EAP87593.1"/>
    <property type="molecule type" value="Genomic_DNA"/>
</dbReference>
<dbReference type="STRING" id="216432.CA2559_02520"/>
<feature type="chain" id="PRO_5002658992" description="Glutamate dehydrogenase" evidence="1">
    <location>
        <begin position="23"/>
        <end position="267"/>
    </location>
</feature>